<dbReference type="PROSITE" id="PS50011">
    <property type="entry name" value="PROTEIN_KINASE_DOM"/>
    <property type="match status" value="1"/>
</dbReference>
<protein>
    <submittedName>
        <fullName evidence="12 13">AGC protein kinase</fullName>
    </submittedName>
</protein>
<evidence type="ECO:0000256" key="6">
    <source>
        <dbReference type="ARBA" id="ARBA00022840"/>
    </source>
</evidence>
<dbReference type="Gene3D" id="1.10.510.10">
    <property type="entry name" value="Transferase(Phosphotransferase) domain 1"/>
    <property type="match status" value="1"/>
</dbReference>
<gene>
    <name evidence="12" type="ORF">PTTG_01044</name>
</gene>
<feature type="domain" description="AGC-kinase C-terminal" evidence="11">
    <location>
        <begin position="300"/>
        <end position="370"/>
    </location>
</feature>
<dbReference type="PROSITE" id="PS00107">
    <property type="entry name" value="PROTEIN_KINASE_ATP"/>
    <property type="match status" value="1"/>
</dbReference>
<feature type="region of interest" description="Disordered" evidence="9">
    <location>
        <begin position="1"/>
        <end position="34"/>
    </location>
</feature>
<sequence>MPTESESIDMDHLDSSERDSVDEQERVRSTSPISYPTISYPTHPRLSEYHLSRVIGCGSYGNVYLARHRGDQHPLAMKVMAKQQCSNSSLADSLKSEARILSSLDHPFVVGIECAFQNDEYLFIGLQIAACGTFHDYLEAYAPMQPAQAKFYVSQIFMALDYLHRKGIVHGDLKPSNILVSESGYLKLGDFGLARTSGAELPSACFGTLHYMAPEMIKGKSFGPSIDWWALGVVMYQTVFACYPFDIIGDEAERSYKGHYEIPFDIDSDATALINTLLSHSPDRRNLGGLELSQAHAYLQGINWDDLFNRVYIPPFEPPGLPLNVHHHDNIIDYAIRYVDLDQEAPRRDHYSGLFRDFHYVRTPWRVIKESQNSRLISPGGDDEAGANITRD</sequence>
<feature type="domain" description="Protein kinase" evidence="10">
    <location>
        <begin position="49"/>
        <end position="299"/>
    </location>
</feature>
<evidence type="ECO:0000313" key="12">
    <source>
        <dbReference type="EMBL" id="OAV94793.1"/>
    </source>
</evidence>
<reference evidence="12" key="1">
    <citation type="submission" date="2009-11" db="EMBL/GenBank/DDBJ databases">
        <authorList>
            <consortium name="The Broad Institute Genome Sequencing Platform"/>
            <person name="Ward D."/>
            <person name="Feldgarden M."/>
            <person name="Earl A."/>
            <person name="Young S.K."/>
            <person name="Zeng Q."/>
            <person name="Koehrsen M."/>
            <person name="Alvarado L."/>
            <person name="Berlin A."/>
            <person name="Bochicchio J."/>
            <person name="Borenstein D."/>
            <person name="Chapman S.B."/>
            <person name="Chen Z."/>
            <person name="Engels R."/>
            <person name="Freedman E."/>
            <person name="Gellesch M."/>
            <person name="Goldberg J."/>
            <person name="Griggs A."/>
            <person name="Gujja S."/>
            <person name="Heilman E."/>
            <person name="Heiman D."/>
            <person name="Hepburn T."/>
            <person name="Howarth C."/>
            <person name="Jen D."/>
            <person name="Larson L."/>
            <person name="Lewis B."/>
            <person name="Mehta T."/>
            <person name="Park D."/>
            <person name="Pearson M."/>
            <person name="Roberts A."/>
            <person name="Saif S."/>
            <person name="Shea T."/>
            <person name="Shenoy N."/>
            <person name="Sisk P."/>
            <person name="Stolte C."/>
            <person name="Sykes S."/>
            <person name="Thomson T."/>
            <person name="Walk T."/>
            <person name="White J."/>
            <person name="Yandava C."/>
            <person name="Izard J."/>
            <person name="Baranova O.V."/>
            <person name="Blanton J.M."/>
            <person name="Tanner A.C."/>
            <person name="Dewhirst F.E."/>
            <person name="Haas B."/>
            <person name="Nusbaum C."/>
            <person name="Birren B."/>
        </authorList>
    </citation>
    <scope>NUCLEOTIDE SEQUENCE [LARGE SCALE GENOMIC DNA]</scope>
    <source>
        <strain evidence="12">1-1 BBBD Race 1</strain>
    </source>
</reference>
<feature type="compositionally biased region" description="Basic and acidic residues" evidence="9">
    <location>
        <begin position="9"/>
        <end position="28"/>
    </location>
</feature>
<comment type="similarity">
    <text evidence="8">Belongs to the protein kinase superfamily.</text>
</comment>
<dbReference type="VEuPathDB" id="FungiDB:PTTG_01044"/>
<evidence type="ECO:0000256" key="5">
    <source>
        <dbReference type="ARBA" id="ARBA00022777"/>
    </source>
</evidence>
<dbReference type="InterPro" id="IPR008271">
    <property type="entry name" value="Ser/Thr_kinase_AS"/>
</dbReference>
<accession>A0A180GS35</accession>
<dbReference type="PROSITE" id="PS00108">
    <property type="entry name" value="PROTEIN_KINASE_ST"/>
    <property type="match status" value="1"/>
</dbReference>
<dbReference type="GO" id="GO:0004674">
    <property type="term" value="F:protein serine/threonine kinase activity"/>
    <property type="evidence" value="ECO:0007669"/>
    <property type="project" value="UniProtKB-KW"/>
</dbReference>
<evidence type="ECO:0000256" key="3">
    <source>
        <dbReference type="ARBA" id="ARBA00022679"/>
    </source>
</evidence>
<dbReference type="GO" id="GO:0005524">
    <property type="term" value="F:ATP binding"/>
    <property type="evidence" value="ECO:0007669"/>
    <property type="project" value="UniProtKB-UniRule"/>
</dbReference>
<dbReference type="PROSITE" id="PS51285">
    <property type="entry name" value="AGC_KINASE_CTER"/>
    <property type="match status" value="1"/>
</dbReference>
<dbReference type="FunFam" id="3.30.200.20:FF:000042">
    <property type="entry name" value="Aurora kinase A"/>
    <property type="match status" value="1"/>
</dbReference>
<evidence type="ECO:0000256" key="1">
    <source>
        <dbReference type="ARBA" id="ARBA00022527"/>
    </source>
</evidence>
<dbReference type="EMBL" id="ADAS02000036">
    <property type="protein sequence ID" value="OAV94793.1"/>
    <property type="molecule type" value="Genomic_DNA"/>
</dbReference>
<dbReference type="InterPro" id="IPR017441">
    <property type="entry name" value="Protein_kinase_ATP_BS"/>
</dbReference>
<dbReference type="InterPro" id="IPR011009">
    <property type="entry name" value="Kinase-like_dom_sf"/>
</dbReference>
<reference evidence="13 14" key="3">
    <citation type="journal article" date="2017" name="G3 (Bethesda)">
        <title>Comparative analysis highlights variable genome content of wheat rusts and divergence of the mating loci.</title>
        <authorList>
            <person name="Cuomo C.A."/>
            <person name="Bakkeren G."/>
            <person name="Khalil H.B."/>
            <person name="Panwar V."/>
            <person name="Joly D."/>
            <person name="Linning R."/>
            <person name="Sakthikumar S."/>
            <person name="Song X."/>
            <person name="Adiconis X."/>
            <person name="Fan L."/>
            <person name="Goldberg J.M."/>
            <person name="Levin J.Z."/>
            <person name="Young S."/>
            <person name="Zeng Q."/>
            <person name="Anikster Y."/>
            <person name="Bruce M."/>
            <person name="Wang M."/>
            <person name="Yin C."/>
            <person name="McCallum B."/>
            <person name="Szabo L.J."/>
            <person name="Hulbert S."/>
            <person name="Chen X."/>
            <person name="Fellers J.P."/>
        </authorList>
    </citation>
    <scope>NUCLEOTIDE SEQUENCE</scope>
    <source>
        <strain evidence="14">Isolate 1-1 / race 1 (BBBD)</strain>
        <strain evidence="13">isolate 1-1 / race 1 (BBBD)</strain>
    </source>
</reference>
<dbReference type="OrthoDB" id="2495693at2759"/>
<evidence type="ECO:0000313" key="13">
    <source>
        <dbReference type="EnsemblFungi" id="PTTG_01044-t43_1-p1"/>
    </source>
</evidence>
<evidence type="ECO:0000256" key="7">
    <source>
        <dbReference type="PROSITE-ProRule" id="PRU10141"/>
    </source>
</evidence>
<reference evidence="12" key="2">
    <citation type="submission" date="2016-05" db="EMBL/GenBank/DDBJ databases">
        <title>Comparative analysis highlights variable genome content of wheat rusts and divergence of the mating loci.</title>
        <authorList>
            <person name="Cuomo C.A."/>
            <person name="Bakkeren G."/>
            <person name="Szabo L."/>
            <person name="Khalil H."/>
            <person name="Joly D."/>
            <person name="Goldberg J."/>
            <person name="Young S."/>
            <person name="Zeng Q."/>
            <person name="Fellers J."/>
        </authorList>
    </citation>
    <scope>NUCLEOTIDE SEQUENCE [LARGE SCALE GENOMIC DNA]</scope>
    <source>
        <strain evidence="12">1-1 BBBD Race 1</strain>
    </source>
</reference>
<keyword evidence="1 8" id="KW-0723">Serine/threonine-protein kinase</keyword>
<dbReference type="SMART" id="SM00220">
    <property type="entry name" value="S_TKc"/>
    <property type="match status" value="1"/>
</dbReference>
<reference evidence="13" key="4">
    <citation type="submission" date="2025-05" db="UniProtKB">
        <authorList>
            <consortium name="EnsemblFungi"/>
        </authorList>
    </citation>
    <scope>IDENTIFICATION</scope>
    <source>
        <strain evidence="13">isolate 1-1 / race 1 (BBBD)</strain>
    </source>
</reference>
<dbReference type="InterPro" id="IPR000961">
    <property type="entry name" value="AGC-kinase_C"/>
</dbReference>
<dbReference type="CDD" id="cd05123">
    <property type="entry name" value="STKc_AGC"/>
    <property type="match status" value="1"/>
</dbReference>
<evidence type="ECO:0000256" key="4">
    <source>
        <dbReference type="ARBA" id="ARBA00022741"/>
    </source>
</evidence>
<dbReference type="Proteomes" id="UP000005240">
    <property type="component" value="Unassembled WGS sequence"/>
</dbReference>
<evidence type="ECO:0000256" key="2">
    <source>
        <dbReference type="ARBA" id="ARBA00022553"/>
    </source>
</evidence>
<keyword evidence="6 7" id="KW-0067">ATP-binding</keyword>
<dbReference type="Pfam" id="PF00069">
    <property type="entry name" value="Pkinase"/>
    <property type="match status" value="1"/>
</dbReference>
<dbReference type="PANTHER" id="PTHR24351">
    <property type="entry name" value="RIBOSOMAL PROTEIN S6 KINASE"/>
    <property type="match status" value="1"/>
</dbReference>
<dbReference type="AlphaFoldDB" id="A0A180GS35"/>
<feature type="binding site" evidence="7">
    <location>
        <position position="78"/>
    </location>
    <ligand>
        <name>ATP</name>
        <dbReference type="ChEBI" id="CHEBI:30616"/>
    </ligand>
</feature>
<dbReference type="InterPro" id="IPR045270">
    <property type="entry name" value="STKc_AGC"/>
</dbReference>
<dbReference type="EnsemblFungi" id="PTTG_01044-t43_1">
    <property type="protein sequence ID" value="PTTG_01044-t43_1-p1"/>
    <property type="gene ID" value="PTTG_01044"/>
</dbReference>
<dbReference type="InterPro" id="IPR000719">
    <property type="entry name" value="Prot_kinase_dom"/>
</dbReference>
<keyword evidence="14" id="KW-1185">Reference proteome</keyword>
<evidence type="ECO:0000256" key="9">
    <source>
        <dbReference type="SAM" id="MobiDB-lite"/>
    </source>
</evidence>
<keyword evidence="5 12" id="KW-0418">Kinase</keyword>
<evidence type="ECO:0000256" key="8">
    <source>
        <dbReference type="RuleBase" id="RU000304"/>
    </source>
</evidence>
<evidence type="ECO:0000313" key="14">
    <source>
        <dbReference type="Proteomes" id="UP000005240"/>
    </source>
</evidence>
<dbReference type="FunFam" id="1.10.510.10:FF:000982">
    <property type="entry name" value="AGC protein kinase"/>
    <property type="match status" value="1"/>
</dbReference>
<evidence type="ECO:0000259" key="10">
    <source>
        <dbReference type="PROSITE" id="PS50011"/>
    </source>
</evidence>
<keyword evidence="4 7" id="KW-0547">Nucleotide-binding</keyword>
<dbReference type="Gene3D" id="3.30.200.20">
    <property type="entry name" value="Phosphorylase Kinase, domain 1"/>
    <property type="match status" value="1"/>
</dbReference>
<organism evidence="12">
    <name type="scientific">Puccinia triticina (isolate 1-1 / race 1 (BBBD))</name>
    <name type="common">Brown leaf rust fungus</name>
    <dbReference type="NCBI Taxonomy" id="630390"/>
    <lineage>
        <taxon>Eukaryota</taxon>
        <taxon>Fungi</taxon>
        <taxon>Dikarya</taxon>
        <taxon>Basidiomycota</taxon>
        <taxon>Pucciniomycotina</taxon>
        <taxon>Pucciniomycetes</taxon>
        <taxon>Pucciniales</taxon>
        <taxon>Pucciniaceae</taxon>
        <taxon>Puccinia</taxon>
    </lineage>
</organism>
<name>A0A180GS35_PUCT1</name>
<keyword evidence="3" id="KW-0808">Transferase</keyword>
<proteinExistence type="inferred from homology"/>
<keyword evidence="2" id="KW-0597">Phosphoprotein</keyword>
<dbReference type="SUPFAM" id="SSF56112">
    <property type="entry name" value="Protein kinase-like (PK-like)"/>
    <property type="match status" value="1"/>
</dbReference>
<evidence type="ECO:0000259" key="11">
    <source>
        <dbReference type="PROSITE" id="PS51285"/>
    </source>
</evidence>